<keyword evidence="4" id="KW-1185">Reference proteome</keyword>
<dbReference type="InterPro" id="IPR035965">
    <property type="entry name" value="PAS-like_dom_sf"/>
</dbReference>
<dbReference type="SMART" id="SM00267">
    <property type="entry name" value="GGDEF"/>
    <property type="match status" value="2"/>
</dbReference>
<dbReference type="Proteomes" id="UP000198817">
    <property type="component" value="Unassembled WGS sequence"/>
</dbReference>
<dbReference type="CDD" id="cd01948">
    <property type="entry name" value="EAL"/>
    <property type="match status" value="1"/>
</dbReference>
<evidence type="ECO:0000313" key="3">
    <source>
        <dbReference type="EMBL" id="SFU71432.1"/>
    </source>
</evidence>
<protein>
    <submittedName>
        <fullName evidence="3">Diguanylate cyclase (GGDEF) domain-containing protein</fullName>
    </submittedName>
</protein>
<dbReference type="InterPro" id="IPR000160">
    <property type="entry name" value="GGDEF_dom"/>
</dbReference>
<dbReference type="Pfam" id="PF00563">
    <property type="entry name" value="EAL"/>
    <property type="match status" value="1"/>
</dbReference>
<dbReference type="PANTHER" id="PTHR44757:SF2">
    <property type="entry name" value="BIOFILM ARCHITECTURE MAINTENANCE PROTEIN MBAA"/>
    <property type="match status" value="1"/>
</dbReference>
<name>A0A1I7IEU2_9FIRM</name>
<dbReference type="EMBL" id="FPBT01000043">
    <property type="protein sequence ID" value="SFU71432.1"/>
    <property type="molecule type" value="Genomic_DNA"/>
</dbReference>
<evidence type="ECO:0000259" key="2">
    <source>
        <dbReference type="PROSITE" id="PS50887"/>
    </source>
</evidence>
<dbReference type="SUPFAM" id="SSF55785">
    <property type="entry name" value="PYP-like sensor domain (PAS domain)"/>
    <property type="match status" value="1"/>
</dbReference>
<dbReference type="Gene3D" id="3.30.450.20">
    <property type="entry name" value="PAS domain"/>
    <property type="match status" value="1"/>
</dbReference>
<proteinExistence type="predicted"/>
<dbReference type="NCBIfam" id="TIGR00254">
    <property type="entry name" value="GGDEF"/>
    <property type="match status" value="1"/>
</dbReference>
<organism evidence="3 4">
    <name type="scientific">Eubacterium pyruvativorans</name>
    <dbReference type="NCBI Taxonomy" id="155865"/>
    <lineage>
        <taxon>Bacteria</taxon>
        <taxon>Bacillati</taxon>
        <taxon>Bacillota</taxon>
        <taxon>Clostridia</taxon>
        <taxon>Eubacteriales</taxon>
        <taxon>Eubacteriaceae</taxon>
        <taxon>Eubacterium</taxon>
    </lineage>
</organism>
<dbReference type="RefSeq" id="WP_090472213.1">
    <property type="nucleotide sequence ID" value="NZ_FOWF01000045.1"/>
</dbReference>
<dbReference type="CDD" id="cd01949">
    <property type="entry name" value="GGDEF"/>
    <property type="match status" value="1"/>
</dbReference>
<dbReference type="InterPro" id="IPR052155">
    <property type="entry name" value="Biofilm_reg_signaling"/>
</dbReference>
<dbReference type="STRING" id="155865.SAMN05216515_1452"/>
<sequence>MKRYRFTEQLQNTYESLQMPFAIYQFIHKQVVTIALSDGFCELFGYEDKAQAYYDMDHDMHKDTHPDDMARIADAAFRFATEGGKFEVIYRTSTKNGTGYKIVHALGRHVYTEDGVRLAHIWYTDEGTYAEEPKGDESELQRAMNNALHEESLVKSNSFDFLTGLPAITLFFERADALKEAILEKGGQPALLYVDFIGMKFFNANHGFAEGDKMLLSFARILSRVFGSENCCRIGADHFAAAIEEAGLEDKLDGIFHAFGELYGGKTPPVHVGIYPQRMGDVPISVACDRAKLACSSLKSSYISSYCYYNTRMHDEAVRQQYIVENIDTAVREKWIEIYLQPIIRAVNEKVCDVEALARWNDPEKGVLPPDSFIPALEEAGLIYKLDLYMVDRVVELIQTQKADGFTVIPHSINLSRADFDACDIVEEIRKRVDTAGVDHSLITIEITESVIGGDVDFIKKEVERFRSLGFPVWMDDFGSGYSSVDVLQCIRFDLIKFDMSFMRKLEPGDEGKIILTELMRMVTSLNMDTVCEGVETEAQVRFLREIGCSKLQGYYYSKPLPYDVIRKMHSSNTLNEIENSEEAAYYETVGRVNLFDIGVITGEERDMLQNYFATIPIAVLEIRDGVPRYLRHNRSYLNLIKRYFGISITDGQGVFSQTSDGYLSACFPAVKQCCETGNPVFFDDRMPDGSLVHAFARRVDVNPVTGSAAVAVAVLSITVPDDKTTYAEIAKSLAADYYNIYVIDLDSDTYIEYITQVGGEELAIQRRGRGFFESAGRDAMIRIYEEDREPFLKRFTRENVLQEIDAQGVFTTTYRLIDTGTPVYVSMKISRLQGGNRLILGISIIDAQMKKQEEEKKLRQESVLLGRIAALAGNYIALYIVDPVTEQFFKYSSSAEYAQLGLAEQGDAFFDQVITDGEKVLYPEDRERILYILTKDNVLRGIRQNGLFVHNYRLLIEGRYVPVSLRATLLREDSGEKILFGVNRLFSKEPSTNESETIFTHIAQALAREYTDLYYVNIDTDEFVEFQTDSSLGILTEARRGADFFEGCRRDVRLFVHPEDRDAFVSTMDPDFLRNKLGKSKEHKLIYRRIKNGRSFYVRMNISRFEDDPSLLVMAVSDVDELMKKRQSEERIMEERIIYARLHALNGNFIVVYVVDPETGRYREFSVNDHYEESFAQAKEGTEFFATLRSAVRVFSHPKDTERVLALLTQENVMEEIGRSGIFTLGYRILMDGKYVYFQLKAATVEEKEGTRLIVGLNNIDAQVRQQEEYGRKLAKAQREASLDALTGVKNKHAYTVTERALNRQIKMHRQAPFAVVVFDVNNLKTVNDSFGHQAGDHYICESCKTICEIFKRSPVFRIGGDEFAVISQGSDYDRVEELIGKVNEHNAEAVQNDGIVIACGMAKYENDANVAAVFERADQNMYENKSRLKAGL</sequence>
<reference evidence="3 4" key="1">
    <citation type="submission" date="2016-10" db="EMBL/GenBank/DDBJ databases">
        <authorList>
            <person name="de Groot N.N."/>
        </authorList>
    </citation>
    <scope>NUCLEOTIDE SEQUENCE [LARGE SCALE GENOMIC DNA]</scope>
    <source>
        <strain evidence="3 4">KHGC13</strain>
    </source>
</reference>
<dbReference type="Gene3D" id="3.30.70.270">
    <property type="match status" value="2"/>
</dbReference>
<dbReference type="PROSITE" id="PS50887">
    <property type="entry name" value="GGDEF"/>
    <property type="match status" value="1"/>
</dbReference>
<dbReference type="Pfam" id="PF00990">
    <property type="entry name" value="GGDEF"/>
    <property type="match status" value="2"/>
</dbReference>
<dbReference type="OrthoDB" id="1762483at2"/>
<evidence type="ECO:0000259" key="1">
    <source>
        <dbReference type="PROSITE" id="PS50883"/>
    </source>
</evidence>
<feature type="domain" description="EAL" evidence="1">
    <location>
        <begin position="320"/>
        <end position="574"/>
    </location>
</feature>
<dbReference type="InterPro" id="IPR043128">
    <property type="entry name" value="Rev_trsase/Diguanyl_cyclase"/>
</dbReference>
<accession>A0A1I7IEU2</accession>
<dbReference type="SUPFAM" id="SSF55073">
    <property type="entry name" value="Nucleotide cyclase"/>
    <property type="match status" value="2"/>
</dbReference>
<gene>
    <name evidence="3" type="ORF">SAMN05216508_1432</name>
</gene>
<dbReference type="InterPro" id="IPR035919">
    <property type="entry name" value="EAL_sf"/>
</dbReference>
<dbReference type="PANTHER" id="PTHR44757">
    <property type="entry name" value="DIGUANYLATE CYCLASE DGCP"/>
    <property type="match status" value="1"/>
</dbReference>
<evidence type="ECO:0000313" key="4">
    <source>
        <dbReference type="Proteomes" id="UP000198817"/>
    </source>
</evidence>
<feature type="domain" description="GGDEF" evidence="2">
    <location>
        <begin position="1313"/>
        <end position="1434"/>
    </location>
</feature>
<dbReference type="PROSITE" id="PS50883">
    <property type="entry name" value="EAL"/>
    <property type="match status" value="1"/>
</dbReference>
<dbReference type="SUPFAM" id="SSF141868">
    <property type="entry name" value="EAL domain-like"/>
    <property type="match status" value="1"/>
</dbReference>
<dbReference type="Gene3D" id="3.20.20.450">
    <property type="entry name" value="EAL domain"/>
    <property type="match status" value="1"/>
</dbReference>
<dbReference type="SMART" id="SM00052">
    <property type="entry name" value="EAL"/>
    <property type="match status" value="1"/>
</dbReference>
<dbReference type="InterPro" id="IPR001633">
    <property type="entry name" value="EAL_dom"/>
</dbReference>
<dbReference type="InterPro" id="IPR029787">
    <property type="entry name" value="Nucleotide_cyclase"/>
</dbReference>